<feature type="compositionally biased region" description="Basic and acidic residues" evidence="10">
    <location>
        <begin position="92"/>
        <end position="155"/>
    </location>
</feature>
<feature type="region of interest" description="Disordered" evidence="10">
    <location>
        <begin position="429"/>
        <end position="466"/>
    </location>
</feature>
<dbReference type="PANTHER" id="PTHR46010">
    <property type="entry name" value="PROTEIN IWS1 HOMOLOG"/>
    <property type="match status" value="1"/>
</dbReference>
<reference evidence="13 14" key="1">
    <citation type="submission" date="2022-11" db="UniProtKB">
        <authorList>
            <consortium name="WormBaseParasite"/>
        </authorList>
    </citation>
    <scope>IDENTIFICATION</scope>
</reference>
<evidence type="ECO:0000256" key="4">
    <source>
        <dbReference type="ARBA" id="ARBA00023015"/>
    </source>
</evidence>
<feature type="compositionally biased region" description="Low complexity" evidence="10">
    <location>
        <begin position="76"/>
        <end position="86"/>
    </location>
</feature>
<keyword evidence="4" id="KW-0805">Transcription regulation</keyword>
<evidence type="ECO:0000313" key="13">
    <source>
        <dbReference type="WBParaSite" id="PgR054_g011_t02"/>
    </source>
</evidence>
<dbReference type="WBParaSite" id="PgR054_g011_t02">
    <property type="protein sequence ID" value="PgR054_g011_t02"/>
    <property type="gene ID" value="PgR054_g011"/>
</dbReference>
<dbReference type="InterPro" id="IPR051037">
    <property type="entry name" value="RNAPII_TF_IWS1"/>
</dbReference>
<evidence type="ECO:0000256" key="1">
    <source>
        <dbReference type="ARBA" id="ARBA00022448"/>
    </source>
</evidence>
<evidence type="ECO:0000313" key="15">
    <source>
        <dbReference type="WBParaSite" id="PgR054_g011_t04"/>
    </source>
</evidence>
<evidence type="ECO:0000259" key="11">
    <source>
        <dbReference type="PROSITE" id="PS51319"/>
    </source>
</evidence>
<keyword evidence="5" id="KW-0804">Transcription</keyword>
<evidence type="ECO:0000256" key="6">
    <source>
        <dbReference type="ARBA" id="ARBA00023187"/>
    </source>
</evidence>
<dbReference type="PROSITE" id="PS51319">
    <property type="entry name" value="TFIIS_N"/>
    <property type="match status" value="1"/>
</dbReference>
<feature type="compositionally biased region" description="Basic and acidic residues" evidence="10">
    <location>
        <begin position="441"/>
        <end position="465"/>
    </location>
</feature>
<keyword evidence="2" id="KW-0507">mRNA processing</keyword>
<accession>A0A915BRD0</accession>
<evidence type="ECO:0000256" key="10">
    <source>
        <dbReference type="SAM" id="MobiDB-lite"/>
    </source>
</evidence>
<dbReference type="GO" id="GO:0008380">
    <property type="term" value="P:RNA splicing"/>
    <property type="evidence" value="ECO:0007669"/>
    <property type="project" value="UniProtKB-KW"/>
</dbReference>
<feature type="region of interest" description="Disordered" evidence="10">
    <location>
        <begin position="479"/>
        <end position="537"/>
    </location>
</feature>
<keyword evidence="1" id="KW-0813">Transport</keyword>
<keyword evidence="6" id="KW-0508">mRNA splicing</keyword>
<dbReference type="GO" id="GO:0006397">
    <property type="term" value="P:mRNA processing"/>
    <property type="evidence" value="ECO:0007669"/>
    <property type="project" value="UniProtKB-KW"/>
</dbReference>
<proteinExistence type="inferred from homology"/>
<keyword evidence="7 9" id="KW-0539">Nucleus</keyword>
<comment type="subcellular location">
    <subcellularLocation>
        <location evidence="9">Nucleus</location>
    </subcellularLocation>
</comment>
<keyword evidence="12" id="KW-1185">Reference proteome</keyword>
<keyword evidence="3" id="KW-0509">mRNA transport</keyword>
<dbReference type="PANTHER" id="PTHR46010:SF1">
    <property type="entry name" value="PROTEIN IWS1 HOMOLOG"/>
    <property type="match status" value="1"/>
</dbReference>
<evidence type="ECO:0000256" key="9">
    <source>
        <dbReference type="PROSITE-ProRule" id="PRU00649"/>
    </source>
</evidence>
<protein>
    <submittedName>
        <fullName evidence="13 14">TFIIS N-terminal domain-containing protein</fullName>
    </submittedName>
</protein>
<dbReference type="WBParaSite" id="PgR054_g011_t03">
    <property type="protein sequence ID" value="PgR054_g011_t03"/>
    <property type="gene ID" value="PgR054_g011"/>
</dbReference>
<dbReference type="InterPro" id="IPR017923">
    <property type="entry name" value="TFIIS_N"/>
</dbReference>
<dbReference type="Proteomes" id="UP000887569">
    <property type="component" value="Unplaced"/>
</dbReference>
<feature type="domain" description="TFIIS N-terminal" evidence="11">
    <location>
        <begin position="341"/>
        <end position="419"/>
    </location>
</feature>
<dbReference type="Gene3D" id="1.20.930.10">
    <property type="entry name" value="Conserved domain common to transcription factors TFIIS, elongin A, CRSP70"/>
    <property type="match status" value="1"/>
</dbReference>
<sequence>SIGADISYFQDRSHLLFLLFHEWFDSVTYMSGSGNSSDGVSMRSPSPGVDAVSEEGTLADEDEGTTSRQSADDTPLKSPSASPLASEDGGGDEIKDDSNERGNHVNESDKESDRNVEEESSKADKTDENVALKGEDGLVERKHDDGADESKRKLEDSDEDEAGPSKRRRVVMSSDDEDDGGDSVKSSRESNGEQAGGEVGVGELMTNIFGDDSDDEKEQHEEMRHRAVERDEDEDEPRYIREDYEENDGKIWDFDEMLRAKKAERKKQRRRRKDGSIYIGNDADEQIRMLTEAMKAAAKDDRHSNMERKPALQKRKMLSYVRAMLIKRDLMEAIIDNGMLNAVSEWLAPLPDKSLPALEIRTDLLKILQDYSRLEQGTLKQSGLGRAVMLLYKHPKETKENKALAHNLISEWARPIFQLDTDFRSMTREERMQRDYSQLPESKRQRLGQREASDVEKEPEPRVGDKGFVVRARVPRPSQKDYVIRPKSNVEGQFRGATKNRQNSRFDKTQREFKERTKQSRAQRAVGVSIEGRKMDI</sequence>
<dbReference type="GO" id="GO:0005634">
    <property type="term" value="C:nucleus"/>
    <property type="evidence" value="ECO:0007669"/>
    <property type="project" value="UniProtKB-SubCell"/>
</dbReference>
<dbReference type="AlphaFoldDB" id="A0A915BRD0"/>
<evidence type="ECO:0000256" key="2">
    <source>
        <dbReference type="ARBA" id="ARBA00022664"/>
    </source>
</evidence>
<evidence type="ECO:0000256" key="7">
    <source>
        <dbReference type="ARBA" id="ARBA00023242"/>
    </source>
</evidence>
<evidence type="ECO:0000313" key="12">
    <source>
        <dbReference type="Proteomes" id="UP000887569"/>
    </source>
</evidence>
<evidence type="ECO:0000256" key="5">
    <source>
        <dbReference type="ARBA" id="ARBA00023163"/>
    </source>
</evidence>
<evidence type="ECO:0000256" key="8">
    <source>
        <dbReference type="ARBA" id="ARBA00037992"/>
    </source>
</evidence>
<evidence type="ECO:0000313" key="14">
    <source>
        <dbReference type="WBParaSite" id="PgR054_g011_t03"/>
    </source>
</evidence>
<name>A0A915BRD0_PARUN</name>
<dbReference type="WBParaSite" id="PgR054_g011_t04">
    <property type="protein sequence ID" value="PgR054_g011_t04"/>
    <property type="gene ID" value="PgR054_g011"/>
</dbReference>
<dbReference type="GO" id="GO:0016973">
    <property type="term" value="P:poly(A)+ mRNA export from nucleus"/>
    <property type="evidence" value="ECO:0007669"/>
    <property type="project" value="TreeGrafter"/>
</dbReference>
<comment type="similarity">
    <text evidence="8">Belongs to the IWS1 family.</text>
</comment>
<organism evidence="12 15">
    <name type="scientific">Parascaris univalens</name>
    <name type="common">Nematode worm</name>
    <dbReference type="NCBI Taxonomy" id="6257"/>
    <lineage>
        <taxon>Eukaryota</taxon>
        <taxon>Metazoa</taxon>
        <taxon>Ecdysozoa</taxon>
        <taxon>Nematoda</taxon>
        <taxon>Chromadorea</taxon>
        <taxon>Rhabditida</taxon>
        <taxon>Spirurina</taxon>
        <taxon>Ascaridomorpha</taxon>
        <taxon>Ascaridoidea</taxon>
        <taxon>Ascarididae</taxon>
        <taxon>Parascaris</taxon>
    </lineage>
</organism>
<evidence type="ECO:0000256" key="3">
    <source>
        <dbReference type="ARBA" id="ARBA00022816"/>
    </source>
</evidence>
<feature type="compositionally biased region" description="Basic and acidic residues" evidence="10">
    <location>
        <begin position="217"/>
        <end position="229"/>
    </location>
</feature>
<feature type="region of interest" description="Disordered" evidence="10">
    <location>
        <begin position="32"/>
        <end position="242"/>
    </location>
</feature>
<dbReference type="Pfam" id="PF08711">
    <property type="entry name" value="Med26"/>
    <property type="match status" value="1"/>
</dbReference>
<feature type="compositionally biased region" description="Basic and acidic residues" evidence="10">
    <location>
        <begin position="504"/>
        <end position="518"/>
    </location>
</feature>
<dbReference type="FunFam" id="1.20.930.10:FF:000001">
    <property type="entry name" value="IWS1, SUPT6H interacting protein"/>
    <property type="match status" value="1"/>
</dbReference>
<dbReference type="InterPro" id="IPR035441">
    <property type="entry name" value="TFIIS/LEDGF_dom_sf"/>
</dbReference>